<gene>
    <name evidence="8" type="ORF">PPYR_14745</name>
</gene>
<evidence type="ECO:0000256" key="4">
    <source>
        <dbReference type="ARBA" id="ARBA00022729"/>
    </source>
</evidence>
<dbReference type="InterPro" id="IPR033379">
    <property type="entry name" value="Acid_Pase_AS"/>
</dbReference>
<dbReference type="InParanoid" id="A0A5N4A621"/>
<dbReference type="EMBL" id="VVIM01000010">
    <property type="protein sequence ID" value="KAB0792786.1"/>
    <property type="molecule type" value="Genomic_DNA"/>
</dbReference>
<dbReference type="InterPro" id="IPR000560">
    <property type="entry name" value="His_Pase_clade-2"/>
</dbReference>
<keyword evidence="7" id="KW-0325">Glycoprotein</keyword>
<comment type="caution">
    <text evidence="8">The sequence shown here is derived from an EMBL/GenBank/DDBJ whole genome shotgun (WGS) entry which is preliminary data.</text>
</comment>
<comment type="catalytic activity">
    <reaction evidence="1">
        <text>a phosphate monoester + H2O = an alcohol + phosphate</text>
        <dbReference type="Rhea" id="RHEA:15017"/>
        <dbReference type="ChEBI" id="CHEBI:15377"/>
        <dbReference type="ChEBI" id="CHEBI:30879"/>
        <dbReference type="ChEBI" id="CHEBI:43474"/>
        <dbReference type="ChEBI" id="CHEBI:67140"/>
        <dbReference type="EC" id="3.1.3.2"/>
    </reaction>
</comment>
<dbReference type="SUPFAM" id="SSF53254">
    <property type="entry name" value="Phosphoglycerate mutase-like"/>
    <property type="match status" value="1"/>
</dbReference>
<evidence type="ECO:0000256" key="2">
    <source>
        <dbReference type="ARBA" id="ARBA00005375"/>
    </source>
</evidence>
<dbReference type="PANTHER" id="PTHR11567">
    <property type="entry name" value="ACID PHOSPHATASE-RELATED"/>
    <property type="match status" value="1"/>
</dbReference>
<evidence type="ECO:0000313" key="9">
    <source>
        <dbReference type="Proteomes" id="UP000327044"/>
    </source>
</evidence>
<sequence>MLDDSVTDSRALIEKGKCLSRHRNVKCCGRVLLFGTVEDCTGELVLVHAVFRHGERTPTGFYPFDPHRNVTFYPMGLGNLTNKGKLMMFKLGELLRSMYGELLGDVYQESKVYARSRFVTRTKESALLVLAGMWPPGDVQRWHPTLSWMPIAVEFKRAEEEDLLDPVCEQLQSELISYYKNVTIQEKYIKPYRSVFKYIQKHSGKVINDFRDAAWIYFILKMEEDNGLKLPKWTKEIYPEPLQKIVAFQYVYKNLENKYKIMNSGHLIKKILDDTMAKVKNILEPPDRRVFLYSGHETTIGNLLYNLNVFKLEVPTYGDTVLIEVHRRNVDHFVKVRYLRTPLNSTVEDLEVPGCGKICPVQRFYQIQVQRGVLPGPSFRRDCY</sequence>
<dbReference type="PANTHER" id="PTHR11567:SF211">
    <property type="entry name" value="PROSTATIC ACID PHOSPHATASE"/>
    <property type="match status" value="1"/>
</dbReference>
<evidence type="ECO:0000256" key="6">
    <source>
        <dbReference type="ARBA" id="ARBA00023157"/>
    </source>
</evidence>
<dbReference type="AlphaFoldDB" id="A0A5N4A621"/>
<keyword evidence="4" id="KW-0732">Signal</keyword>
<dbReference type="EC" id="3.1.3.2" evidence="3"/>
<protein>
    <recommendedName>
        <fullName evidence="3">acid phosphatase</fullName>
        <ecNumber evidence="3">3.1.3.2</ecNumber>
    </recommendedName>
</protein>
<dbReference type="Gene3D" id="3.40.50.1240">
    <property type="entry name" value="Phosphoglycerate mutase-like"/>
    <property type="match status" value="1"/>
</dbReference>
<evidence type="ECO:0000256" key="5">
    <source>
        <dbReference type="ARBA" id="ARBA00022801"/>
    </source>
</evidence>
<keyword evidence="6" id="KW-1015">Disulfide bond</keyword>
<dbReference type="GO" id="GO:0003993">
    <property type="term" value="F:acid phosphatase activity"/>
    <property type="evidence" value="ECO:0007669"/>
    <property type="project" value="UniProtKB-EC"/>
</dbReference>
<dbReference type="InterPro" id="IPR050645">
    <property type="entry name" value="Histidine_acid_phosphatase"/>
</dbReference>
<keyword evidence="5" id="KW-0378">Hydrolase</keyword>
<keyword evidence="9" id="KW-1185">Reference proteome</keyword>
<organism evidence="8 9">
    <name type="scientific">Photinus pyralis</name>
    <name type="common">Common eastern firefly</name>
    <name type="synonym">Lampyris pyralis</name>
    <dbReference type="NCBI Taxonomy" id="7054"/>
    <lineage>
        <taxon>Eukaryota</taxon>
        <taxon>Metazoa</taxon>
        <taxon>Ecdysozoa</taxon>
        <taxon>Arthropoda</taxon>
        <taxon>Hexapoda</taxon>
        <taxon>Insecta</taxon>
        <taxon>Pterygota</taxon>
        <taxon>Neoptera</taxon>
        <taxon>Endopterygota</taxon>
        <taxon>Coleoptera</taxon>
        <taxon>Polyphaga</taxon>
        <taxon>Elateriformia</taxon>
        <taxon>Elateroidea</taxon>
        <taxon>Lampyridae</taxon>
        <taxon>Lampyrinae</taxon>
        <taxon>Photinus</taxon>
    </lineage>
</organism>
<dbReference type="Proteomes" id="UP000327044">
    <property type="component" value="Unassembled WGS sequence"/>
</dbReference>
<comment type="similarity">
    <text evidence="2">Belongs to the histidine acid phosphatase family.</text>
</comment>
<evidence type="ECO:0000313" key="8">
    <source>
        <dbReference type="EMBL" id="KAB0792786.1"/>
    </source>
</evidence>
<dbReference type="Pfam" id="PF00328">
    <property type="entry name" value="His_Phos_2"/>
    <property type="match status" value="1"/>
</dbReference>
<accession>A0A5N4A621</accession>
<evidence type="ECO:0000256" key="1">
    <source>
        <dbReference type="ARBA" id="ARBA00000032"/>
    </source>
</evidence>
<proteinExistence type="inferred from homology"/>
<evidence type="ECO:0000256" key="3">
    <source>
        <dbReference type="ARBA" id="ARBA00012646"/>
    </source>
</evidence>
<dbReference type="InterPro" id="IPR029033">
    <property type="entry name" value="His_PPase_superfam"/>
</dbReference>
<reference evidence="8 9" key="1">
    <citation type="journal article" date="2018" name="Elife">
        <title>Firefly genomes illuminate parallel origins of bioluminescence in beetles.</title>
        <authorList>
            <person name="Fallon T.R."/>
            <person name="Lower S.E."/>
            <person name="Chang C.H."/>
            <person name="Bessho-Uehara M."/>
            <person name="Martin G.J."/>
            <person name="Bewick A.J."/>
            <person name="Behringer M."/>
            <person name="Debat H.J."/>
            <person name="Wong I."/>
            <person name="Day J.C."/>
            <person name="Suvorov A."/>
            <person name="Silva C.J."/>
            <person name="Stanger-Hall K.F."/>
            <person name="Hall D.W."/>
            <person name="Schmitz R.J."/>
            <person name="Nelson D.R."/>
            <person name="Lewis S.M."/>
            <person name="Shigenobu S."/>
            <person name="Bybee S.M."/>
            <person name="Larracuente A.M."/>
            <person name="Oba Y."/>
            <person name="Weng J.K."/>
        </authorList>
    </citation>
    <scope>NUCLEOTIDE SEQUENCE [LARGE SCALE GENOMIC DNA]</scope>
    <source>
        <strain evidence="8">1611_PpyrPB1</strain>
        <tissue evidence="8">Whole body</tissue>
    </source>
</reference>
<dbReference type="PROSITE" id="PS00616">
    <property type="entry name" value="HIS_ACID_PHOSPHAT_1"/>
    <property type="match status" value="1"/>
</dbReference>
<dbReference type="CDD" id="cd07061">
    <property type="entry name" value="HP_HAP_like"/>
    <property type="match status" value="1"/>
</dbReference>
<name>A0A5N4A621_PHOPY</name>
<dbReference type="OrthoDB" id="10257284at2759"/>
<evidence type="ECO:0000256" key="7">
    <source>
        <dbReference type="ARBA" id="ARBA00023180"/>
    </source>
</evidence>